<comment type="caution">
    <text evidence="3">The sequence shown here is derived from an EMBL/GenBank/DDBJ whole genome shotgun (WGS) entry which is preliminary data.</text>
</comment>
<evidence type="ECO:0000259" key="2">
    <source>
        <dbReference type="Pfam" id="PF20990"/>
    </source>
</evidence>
<dbReference type="Pfam" id="PF20990">
    <property type="entry name" value="DUF2207_C"/>
    <property type="match status" value="1"/>
</dbReference>
<feature type="transmembrane region" description="Helical" evidence="1">
    <location>
        <begin position="171"/>
        <end position="189"/>
    </location>
</feature>
<evidence type="ECO:0000313" key="4">
    <source>
        <dbReference type="Proteomes" id="UP000783742"/>
    </source>
</evidence>
<feature type="domain" description="Predicted membrane protein YciQ-like C-terminal" evidence="2">
    <location>
        <begin position="62"/>
        <end position="235"/>
    </location>
</feature>
<dbReference type="EMBL" id="JAHLQO010000001">
    <property type="protein sequence ID" value="MBU5668339.1"/>
    <property type="molecule type" value="Genomic_DNA"/>
</dbReference>
<evidence type="ECO:0000256" key="1">
    <source>
        <dbReference type="SAM" id="Phobius"/>
    </source>
</evidence>
<name>A0ABS6FDV3_9FIRM</name>
<dbReference type="InterPro" id="IPR048389">
    <property type="entry name" value="YciQ-like_C"/>
</dbReference>
<protein>
    <submittedName>
        <fullName evidence="3">DUF2207 domain-containing protein</fullName>
    </submittedName>
</protein>
<feature type="transmembrane region" description="Helical" evidence="1">
    <location>
        <begin position="195"/>
        <end position="213"/>
    </location>
</feature>
<keyword evidence="1" id="KW-0472">Membrane</keyword>
<keyword evidence="1" id="KW-1133">Transmembrane helix</keyword>
<reference evidence="3 4" key="1">
    <citation type="submission" date="2021-06" db="EMBL/GenBank/DDBJ databases">
        <authorList>
            <person name="Sun Q."/>
            <person name="Li D."/>
        </authorList>
    </citation>
    <scope>NUCLEOTIDE SEQUENCE [LARGE SCALE GENOMIC DNA]</scope>
    <source>
        <strain evidence="3 4">MSJ-1</strain>
    </source>
</reference>
<evidence type="ECO:0000313" key="3">
    <source>
        <dbReference type="EMBL" id="MBU5668339.1"/>
    </source>
</evidence>
<organism evidence="3 4">
    <name type="scientific">Peptoniphilus ovalis</name>
    <dbReference type="NCBI Taxonomy" id="2841503"/>
    <lineage>
        <taxon>Bacteria</taxon>
        <taxon>Bacillati</taxon>
        <taxon>Bacillota</taxon>
        <taxon>Tissierellia</taxon>
        <taxon>Tissierellales</taxon>
        <taxon>Peptoniphilaceae</taxon>
        <taxon>Peptoniphilus</taxon>
    </lineage>
</organism>
<dbReference type="RefSeq" id="WP_216548021.1">
    <property type="nucleotide sequence ID" value="NZ_JAHLQO010000001.1"/>
</dbReference>
<accession>A0ABS6FDV3</accession>
<sequence>MDLNLNISFSSFVITNVLMIVLSLFNLKVLIKKNNLTNSKDVDLKYYEKSYFYKGGNYIYDSIISVLVSLFSRNKIDISRKDYKARNGEMKTSYEIKKIDNSGIDDFEEKLLDTLFSFSDGEVISTRALNNTRKTSPDDYNKPFNELIYYLEGRMKDYGLISREKSTSKSVLSFVIFSFLFLIGAVTVYNGHYFGAISIILSIILYGFLIASFSKMTDSGKKKLRKLESLEESLKKLDLKVDNPTLVAIGFGLKYENIKEIYKKSSENGMGIFFEDDKLFYDTFKTALVGNFLLTRN</sequence>
<gene>
    <name evidence="3" type="ORF">KQI68_00645</name>
</gene>
<feature type="transmembrane region" description="Helical" evidence="1">
    <location>
        <begin position="12"/>
        <end position="31"/>
    </location>
</feature>
<dbReference type="Proteomes" id="UP000783742">
    <property type="component" value="Unassembled WGS sequence"/>
</dbReference>
<proteinExistence type="predicted"/>
<keyword evidence="4" id="KW-1185">Reference proteome</keyword>
<keyword evidence="1" id="KW-0812">Transmembrane</keyword>